<evidence type="ECO:0000259" key="6">
    <source>
        <dbReference type="PROSITE" id="PS50110"/>
    </source>
</evidence>
<accession>A0A1I5TCC7</accession>
<dbReference type="SUPFAM" id="SSF55874">
    <property type="entry name" value="ATPase domain of HSP90 chaperone/DNA topoisomerase II/histidine kinase"/>
    <property type="match status" value="1"/>
</dbReference>
<dbReference type="InterPro" id="IPR036890">
    <property type="entry name" value="HATPase_C_sf"/>
</dbReference>
<evidence type="ECO:0000313" key="8">
    <source>
        <dbReference type="Proteomes" id="UP000199586"/>
    </source>
</evidence>
<dbReference type="SMART" id="SM00388">
    <property type="entry name" value="HisKA"/>
    <property type="match status" value="1"/>
</dbReference>
<evidence type="ECO:0000313" key="7">
    <source>
        <dbReference type="EMBL" id="SFP80695.1"/>
    </source>
</evidence>
<dbReference type="SUPFAM" id="SSF47384">
    <property type="entry name" value="Homodimeric domain of signal transducing histidine kinase"/>
    <property type="match status" value="1"/>
</dbReference>
<gene>
    <name evidence="7" type="ORF">SAMN04488241_107222</name>
</gene>
<proteinExistence type="predicted"/>
<dbReference type="EMBL" id="FOXP01000007">
    <property type="protein sequence ID" value="SFP80695.1"/>
    <property type="molecule type" value="Genomic_DNA"/>
</dbReference>
<evidence type="ECO:0000256" key="2">
    <source>
        <dbReference type="ARBA" id="ARBA00012438"/>
    </source>
</evidence>
<dbReference type="STRING" id="634430.SAMN04488241_107222"/>
<dbReference type="Proteomes" id="UP000199586">
    <property type="component" value="Unassembled WGS sequence"/>
</dbReference>
<dbReference type="PRINTS" id="PR00344">
    <property type="entry name" value="BCTRLSENSOR"/>
</dbReference>
<dbReference type="CDD" id="cd00082">
    <property type="entry name" value="HisKA"/>
    <property type="match status" value="1"/>
</dbReference>
<feature type="modified residue" description="4-aspartylphosphate" evidence="4">
    <location>
        <position position="485"/>
    </location>
</feature>
<dbReference type="InterPro" id="IPR036097">
    <property type="entry name" value="HisK_dim/P_sf"/>
</dbReference>
<evidence type="ECO:0000256" key="4">
    <source>
        <dbReference type="PROSITE-ProRule" id="PRU00169"/>
    </source>
</evidence>
<dbReference type="EC" id="2.7.13.3" evidence="2"/>
<dbReference type="Pfam" id="PF00072">
    <property type="entry name" value="Response_reg"/>
    <property type="match status" value="1"/>
</dbReference>
<dbReference type="InterPro" id="IPR035965">
    <property type="entry name" value="PAS-like_dom_sf"/>
</dbReference>
<dbReference type="GO" id="GO:0000155">
    <property type="term" value="F:phosphorelay sensor kinase activity"/>
    <property type="evidence" value="ECO:0007669"/>
    <property type="project" value="InterPro"/>
</dbReference>
<dbReference type="AlphaFoldDB" id="A0A1I5TCC7"/>
<keyword evidence="8" id="KW-1185">Reference proteome</keyword>
<dbReference type="SUPFAM" id="SSF52172">
    <property type="entry name" value="CheY-like"/>
    <property type="match status" value="1"/>
</dbReference>
<feature type="domain" description="Response regulatory" evidence="6">
    <location>
        <begin position="434"/>
        <end position="547"/>
    </location>
</feature>
<dbReference type="PANTHER" id="PTHR43065">
    <property type="entry name" value="SENSOR HISTIDINE KINASE"/>
    <property type="match status" value="1"/>
</dbReference>
<reference evidence="7 8" key="1">
    <citation type="submission" date="2016-10" db="EMBL/GenBank/DDBJ databases">
        <authorList>
            <person name="de Groot N.N."/>
        </authorList>
    </citation>
    <scope>NUCLEOTIDE SEQUENCE [LARGE SCALE GENOMIC DNA]</scope>
    <source>
        <strain evidence="7 8">CGMCC 1.9113</strain>
    </source>
</reference>
<dbReference type="SMART" id="SM00387">
    <property type="entry name" value="HATPase_c"/>
    <property type="match status" value="1"/>
</dbReference>
<dbReference type="Gene3D" id="3.30.450.20">
    <property type="entry name" value="PAS domain"/>
    <property type="match status" value="1"/>
</dbReference>
<evidence type="ECO:0000259" key="5">
    <source>
        <dbReference type="PROSITE" id="PS50109"/>
    </source>
</evidence>
<organism evidence="7 8">
    <name type="scientific">Sphingomonas rubra</name>
    <dbReference type="NCBI Taxonomy" id="634430"/>
    <lineage>
        <taxon>Bacteria</taxon>
        <taxon>Pseudomonadati</taxon>
        <taxon>Pseudomonadota</taxon>
        <taxon>Alphaproteobacteria</taxon>
        <taxon>Sphingomonadales</taxon>
        <taxon>Sphingomonadaceae</taxon>
        <taxon>Sphingomonas</taxon>
    </lineage>
</organism>
<name>A0A1I5TCC7_9SPHN</name>
<dbReference type="InterPro" id="IPR001789">
    <property type="entry name" value="Sig_transdc_resp-reg_receiver"/>
</dbReference>
<dbReference type="SUPFAM" id="SSF55785">
    <property type="entry name" value="PYP-like sensor domain (PAS domain)"/>
    <property type="match status" value="1"/>
</dbReference>
<dbReference type="SMART" id="SM00448">
    <property type="entry name" value="REC"/>
    <property type="match status" value="1"/>
</dbReference>
<dbReference type="Pfam" id="PF00512">
    <property type="entry name" value="HisKA"/>
    <property type="match status" value="1"/>
</dbReference>
<dbReference type="InterPro" id="IPR003661">
    <property type="entry name" value="HisK_dim/P_dom"/>
</dbReference>
<dbReference type="Gene3D" id="3.30.565.10">
    <property type="entry name" value="Histidine kinase-like ATPase, C-terminal domain"/>
    <property type="match status" value="1"/>
</dbReference>
<dbReference type="PROSITE" id="PS50110">
    <property type="entry name" value="RESPONSE_REGULATORY"/>
    <property type="match status" value="1"/>
</dbReference>
<dbReference type="InterPro" id="IPR003594">
    <property type="entry name" value="HATPase_dom"/>
</dbReference>
<dbReference type="Pfam" id="PF02518">
    <property type="entry name" value="HATPase_c"/>
    <property type="match status" value="1"/>
</dbReference>
<protein>
    <recommendedName>
        <fullName evidence="2">histidine kinase</fullName>
        <ecNumber evidence="2">2.7.13.3</ecNumber>
    </recommendedName>
</protein>
<comment type="catalytic activity">
    <reaction evidence="1">
        <text>ATP + protein L-histidine = ADP + protein N-phospho-L-histidine.</text>
        <dbReference type="EC" id="2.7.13.3"/>
    </reaction>
</comment>
<dbReference type="InterPro" id="IPR011006">
    <property type="entry name" value="CheY-like_superfamily"/>
</dbReference>
<dbReference type="Gene3D" id="1.10.287.130">
    <property type="match status" value="1"/>
</dbReference>
<dbReference type="InterPro" id="IPR004358">
    <property type="entry name" value="Sig_transdc_His_kin-like_C"/>
</dbReference>
<feature type="domain" description="Histidine kinase" evidence="5">
    <location>
        <begin position="193"/>
        <end position="414"/>
    </location>
</feature>
<dbReference type="InterPro" id="IPR013656">
    <property type="entry name" value="PAS_4"/>
</dbReference>
<dbReference type="Gene3D" id="3.40.50.2300">
    <property type="match status" value="1"/>
</dbReference>
<keyword evidence="3 4" id="KW-0597">Phosphoprotein</keyword>
<dbReference type="PANTHER" id="PTHR43065:SF49">
    <property type="entry name" value="HISTIDINE KINASE"/>
    <property type="match status" value="1"/>
</dbReference>
<sequence length="556" mass="60789">MDISSHHLLRNVDWNRSPLGTPNRWPAAFRIALSLILQSPEAMYIAWGTERLFFFNDAYARLLGDKLDGAMGAPMHVVWADVWQDVRHAIDATFAGGSERFEDLPLSMNRDGEMRETFWTFAFSPLRDEHGDIVGLFCVTSEQTQRIQVEEAHQARAIEMMAMIAQGHGDLVKAEGQLRQSQKLEAIGQLTGGVAHDFNNLLTVIRGSVDLLRREDLSPERRTRYIDAIGETADRAAALTGQLLAFARRQALKPEEFDAGASIAQGANIVRTLTGSRIAVDIQLPEQQVFVLADRSQLDTAIVNMAINARDAMNGEGRLTITAEPVSGIPKIRSHDAVAGEFVAITVADTGSGIAPDQIGRIFEPFFTTKVVGQGTGLGLSQVFGFAKQSGGDIRVESEPGKGTSFTLYLPRAYPETADDAAETPEQVDGDGVCVLVVEDNVSVGEFATEALKELGYDSVLAINADEALAELNKDCSRFHIVFSDVVMPGMSGLDLGARIRRDYPDVPVILASGYSHVLAENGKHGFELLHKPYSIEELSRVLRKTIAWQARRGKA</sequence>
<dbReference type="Pfam" id="PF08448">
    <property type="entry name" value="PAS_4"/>
    <property type="match status" value="1"/>
</dbReference>
<dbReference type="RefSeq" id="WP_245739253.1">
    <property type="nucleotide sequence ID" value="NZ_FOXP01000007.1"/>
</dbReference>
<evidence type="ECO:0000256" key="1">
    <source>
        <dbReference type="ARBA" id="ARBA00000085"/>
    </source>
</evidence>
<dbReference type="PROSITE" id="PS50109">
    <property type="entry name" value="HIS_KIN"/>
    <property type="match status" value="1"/>
</dbReference>
<dbReference type="InterPro" id="IPR005467">
    <property type="entry name" value="His_kinase_dom"/>
</dbReference>
<evidence type="ECO:0000256" key="3">
    <source>
        <dbReference type="ARBA" id="ARBA00022553"/>
    </source>
</evidence>